<dbReference type="InterPro" id="IPR011335">
    <property type="entry name" value="Restrct_endonuc-II-like"/>
</dbReference>
<protein>
    <recommendedName>
        <fullName evidence="4">DUF559 domain-containing protein</fullName>
    </recommendedName>
</protein>
<reference evidence="2 3" key="1">
    <citation type="submission" date="2019-11" db="EMBL/GenBank/DDBJ databases">
        <authorList>
            <person name="Criscuolo A."/>
        </authorList>
    </citation>
    <scope>NUCLEOTIDE SEQUENCE [LARGE SCALE GENOMIC DNA]</scope>
    <source>
        <strain evidence="2">CIP111667</strain>
    </source>
</reference>
<keyword evidence="3" id="KW-1185">Reference proteome</keyword>
<organism evidence="2 3">
    <name type="scientific">Occultella aeris</name>
    <dbReference type="NCBI Taxonomy" id="2761496"/>
    <lineage>
        <taxon>Bacteria</taxon>
        <taxon>Bacillati</taxon>
        <taxon>Actinomycetota</taxon>
        <taxon>Actinomycetes</taxon>
        <taxon>Micrococcales</taxon>
        <taxon>Ruaniaceae</taxon>
        <taxon>Occultella</taxon>
    </lineage>
</organism>
<dbReference type="Proteomes" id="UP000419743">
    <property type="component" value="Unassembled WGS sequence"/>
</dbReference>
<dbReference type="EMBL" id="CACRYJ010000024">
    <property type="protein sequence ID" value="VZO36494.1"/>
    <property type="molecule type" value="Genomic_DNA"/>
</dbReference>
<name>A0A7M4DHU7_9MICO</name>
<accession>A0A7M4DHU7</accession>
<feature type="region of interest" description="Disordered" evidence="1">
    <location>
        <begin position="1"/>
        <end position="33"/>
    </location>
</feature>
<feature type="compositionally biased region" description="Basic and acidic residues" evidence="1">
    <location>
        <begin position="1"/>
        <end position="25"/>
    </location>
</feature>
<sequence>MRTRTVERGDARHAGAAKSDARNTDVAKPGRVARKEAELSERALAYALVMPANQFFTHLTAALLWGVPLPPRLILAAPLEPDVGVLSPARVPRNHAVRGHAVHADRAGVVTHPRYGVRLASPATTWAMLGTVLTDLRDLVAVGDALVREQMFTTTPPPLTTIAKLAGVVGSGRRVGIASLREALPLIRTRSASRPETWLRLLVVGAGLPEPEANWELWVDGTMVAVIDLPYPELKIAIEYEGEHHLTDGEQWDFDIARYEDLAARGWIVVRVTKEQLFGRPENVLKRVRRARADRL</sequence>
<evidence type="ECO:0000256" key="1">
    <source>
        <dbReference type="SAM" id="MobiDB-lite"/>
    </source>
</evidence>
<dbReference type="AlphaFoldDB" id="A0A7M4DHU7"/>
<gene>
    <name evidence="2" type="ORF">HALOF300_01698</name>
</gene>
<evidence type="ECO:0000313" key="2">
    <source>
        <dbReference type="EMBL" id="VZO36494.1"/>
    </source>
</evidence>
<proteinExistence type="predicted"/>
<evidence type="ECO:0008006" key="4">
    <source>
        <dbReference type="Google" id="ProtNLM"/>
    </source>
</evidence>
<dbReference type="Gene3D" id="3.40.960.10">
    <property type="entry name" value="VSR Endonuclease"/>
    <property type="match status" value="1"/>
</dbReference>
<evidence type="ECO:0000313" key="3">
    <source>
        <dbReference type="Proteomes" id="UP000419743"/>
    </source>
</evidence>
<dbReference type="RefSeq" id="WP_231955147.1">
    <property type="nucleotide sequence ID" value="NZ_CACRYJ010000024.1"/>
</dbReference>
<comment type="caution">
    <text evidence="2">The sequence shown here is derived from an EMBL/GenBank/DDBJ whole genome shotgun (WGS) entry which is preliminary data.</text>
</comment>
<dbReference type="SUPFAM" id="SSF52980">
    <property type="entry name" value="Restriction endonuclease-like"/>
    <property type="match status" value="1"/>
</dbReference>